<dbReference type="RefSeq" id="XP_024728189.1">
    <property type="nucleotide sequence ID" value="XM_024871208.1"/>
</dbReference>
<evidence type="ECO:0000313" key="2">
    <source>
        <dbReference type="Proteomes" id="UP000235371"/>
    </source>
</evidence>
<dbReference type="GeneID" id="36579290"/>
<protein>
    <submittedName>
        <fullName evidence="1">Uncharacterized protein</fullName>
    </submittedName>
</protein>
<dbReference type="OrthoDB" id="4158087at2759"/>
<gene>
    <name evidence="1" type="ORF">K444DRAFT_228467</name>
</gene>
<accession>A0A2J6SKK6</accession>
<reference evidence="1 2" key="1">
    <citation type="submission" date="2016-04" db="EMBL/GenBank/DDBJ databases">
        <title>A degradative enzymes factory behind the ericoid mycorrhizal symbiosis.</title>
        <authorList>
            <consortium name="DOE Joint Genome Institute"/>
            <person name="Martino E."/>
            <person name="Morin E."/>
            <person name="Grelet G."/>
            <person name="Kuo A."/>
            <person name="Kohler A."/>
            <person name="Daghino S."/>
            <person name="Barry K."/>
            <person name="Choi C."/>
            <person name="Cichocki N."/>
            <person name="Clum A."/>
            <person name="Copeland A."/>
            <person name="Hainaut M."/>
            <person name="Haridas S."/>
            <person name="Labutti K."/>
            <person name="Lindquist E."/>
            <person name="Lipzen A."/>
            <person name="Khouja H.-R."/>
            <person name="Murat C."/>
            <person name="Ohm R."/>
            <person name="Olson A."/>
            <person name="Spatafora J."/>
            <person name="Veneault-Fourrey C."/>
            <person name="Henrissat B."/>
            <person name="Grigoriev I."/>
            <person name="Martin F."/>
            <person name="Perotto S."/>
        </authorList>
    </citation>
    <scope>NUCLEOTIDE SEQUENCE [LARGE SCALE GENOMIC DNA]</scope>
    <source>
        <strain evidence="1 2">E</strain>
    </source>
</reference>
<dbReference type="InterPro" id="IPR021858">
    <property type="entry name" value="Fun_TF"/>
</dbReference>
<organism evidence="1 2">
    <name type="scientific">Hyaloscypha bicolor E</name>
    <dbReference type="NCBI Taxonomy" id="1095630"/>
    <lineage>
        <taxon>Eukaryota</taxon>
        <taxon>Fungi</taxon>
        <taxon>Dikarya</taxon>
        <taxon>Ascomycota</taxon>
        <taxon>Pezizomycotina</taxon>
        <taxon>Leotiomycetes</taxon>
        <taxon>Helotiales</taxon>
        <taxon>Hyaloscyphaceae</taxon>
        <taxon>Hyaloscypha</taxon>
        <taxon>Hyaloscypha bicolor</taxon>
    </lineage>
</organism>
<proteinExistence type="predicted"/>
<dbReference type="EMBL" id="KZ613912">
    <property type="protein sequence ID" value="PMD51285.1"/>
    <property type="molecule type" value="Genomic_DNA"/>
</dbReference>
<dbReference type="Proteomes" id="UP000235371">
    <property type="component" value="Unassembled WGS sequence"/>
</dbReference>
<sequence>MLDGMDITTAKLFHRVRQLSALATSIAGSKVDQEVQIRYTRAIQLLERQVNASIWSLNLNNIRQHGSATQPKQPIAVRTCTRTWHCTTLIFIYMVLRKTPPSSQTVEKLVRRAKFSLQILTPDELWVHFPPLFLLWVLVMAGIASSRHTDRLWLLQTLKRLRHKLALDSWEAAKAILIQFAWVDHLCARPAILVWKELDTVEL</sequence>
<dbReference type="AlphaFoldDB" id="A0A2J6SKK6"/>
<keyword evidence="2" id="KW-1185">Reference proteome</keyword>
<dbReference type="Pfam" id="PF11951">
    <property type="entry name" value="Fungal_trans_2"/>
    <property type="match status" value="1"/>
</dbReference>
<name>A0A2J6SKK6_9HELO</name>
<dbReference type="InParanoid" id="A0A2J6SKK6"/>
<evidence type="ECO:0000313" key="1">
    <source>
        <dbReference type="EMBL" id="PMD51285.1"/>
    </source>
</evidence>